<evidence type="ECO:0000256" key="1">
    <source>
        <dbReference type="ARBA" id="ARBA00005662"/>
    </source>
</evidence>
<dbReference type="SMART" id="SM00854">
    <property type="entry name" value="PGA_cap"/>
    <property type="match status" value="1"/>
</dbReference>
<dbReference type="Proteomes" id="UP000477311">
    <property type="component" value="Unassembled WGS sequence"/>
</dbReference>
<feature type="domain" description="Capsule synthesis protein CapA" evidence="2">
    <location>
        <begin position="3"/>
        <end position="238"/>
    </location>
</feature>
<keyword evidence="4" id="KW-1185">Reference proteome</keyword>
<dbReference type="RefSeq" id="WP_165107157.1">
    <property type="nucleotide sequence ID" value="NZ_JAAKYA010000052.1"/>
</dbReference>
<dbReference type="SUPFAM" id="SSF56300">
    <property type="entry name" value="Metallo-dependent phosphatases"/>
    <property type="match status" value="1"/>
</dbReference>
<reference evidence="3 4" key="1">
    <citation type="submission" date="2020-02" db="EMBL/GenBank/DDBJ databases">
        <title>Draft genome sequence of Limisphaera ngatamarikiensis NGM72.4T, a thermophilic Verrucomicrobia grouped in subdivision 3.</title>
        <authorList>
            <person name="Carere C.R."/>
            <person name="Steen J."/>
            <person name="Hugenholtz P."/>
            <person name="Stott M.B."/>
        </authorList>
    </citation>
    <scope>NUCLEOTIDE SEQUENCE [LARGE SCALE GENOMIC DNA]</scope>
    <source>
        <strain evidence="3 4">NGM72.4</strain>
    </source>
</reference>
<dbReference type="InterPro" id="IPR019079">
    <property type="entry name" value="Capsule_synth_CapA"/>
</dbReference>
<dbReference type="InterPro" id="IPR052169">
    <property type="entry name" value="CW_Biosynth-Accessory"/>
</dbReference>
<dbReference type="CDD" id="cd07381">
    <property type="entry name" value="MPP_CapA"/>
    <property type="match status" value="1"/>
</dbReference>
<dbReference type="EMBL" id="JAAKYA010000052">
    <property type="protein sequence ID" value="NGO39243.1"/>
    <property type="molecule type" value="Genomic_DNA"/>
</dbReference>
<evidence type="ECO:0000313" key="4">
    <source>
        <dbReference type="Proteomes" id="UP000477311"/>
    </source>
</evidence>
<name>A0A6M1RNI9_9BACT</name>
<accession>A0A6M1RNI9</accession>
<evidence type="ECO:0000313" key="3">
    <source>
        <dbReference type="EMBL" id="NGO39243.1"/>
    </source>
</evidence>
<comment type="caution">
    <text evidence="3">The sequence shown here is derived from an EMBL/GenBank/DDBJ whole genome shotgun (WGS) entry which is preliminary data.</text>
</comment>
<evidence type="ECO:0000259" key="2">
    <source>
        <dbReference type="SMART" id="SM00854"/>
    </source>
</evidence>
<dbReference type="AlphaFoldDB" id="A0A6M1RNI9"/>
<proteinExistence type="inferred from homology"/>
<protein>
    <submittedName>
        <fullName evidence="3">CapA family protein</fullName>
    </submittedName>
</protein>
<comment type="similarity">
    <text evidence="1">Belongs to the CapA family.</text>
</comment>
<dbReference type="Gene3D" id="3.60.21.10">
    <property type="match status" value="1"/>
</dbReference>
<sequence>MASVLIGADLCPIGENLPYFERGDAEALFHDLLPLFREADLVVANLECPLIEHESPIRKTGPIFGAPVHCVEALRAAGIGLINLANNHIMDHGEAGLRCTMEVCRRAGIATVGAGLNLHEAARPHVADLGGLKVGFVSVAEREFSIAGPAAPGANPLDVIDLVRRVRTEAHEWDHWIVLYHGAAEFQPVTPQVQRVCRFLVDLGATAVVVQHPHQLGGWEQYRHGYIVYGQGALVMDEPIYRDKPGFHEGFLVRLQLERGKAAVMDCIPFRQSKPPPGARLLDTADASAWYERMEARNRRVADPALVEDEWLRFCQENRHDAISTVLGHGRILRWLNRRGWVERLWPGERRMRGVRNMILCETHREMLQTVFDRWWYPPGGESS</sequence>
<gene>
    <name evidence="3" type="ORF">G4L39_07505</name>
</gene>
<dbReference type="PANTHER" id="PTHR33393">
    <property type="entry name" value="POLYGLUTAMINE SYNTHESIS ACCESSORY PROTEIN RV0574C-RELATED"/>
    <property type="match status" value="1"/>
</dbReference>
<dbReference type="Pfam" id="PF09587">
    <property type="entry name" value="PGA_cap"/>
    <property type="match status" value="1"/>
</dbReference>
<dbReference type="InterPro" id="IPR029052">
    <property type="entry name" value="Metallo-depent_PP-like"/>
</dbReference>
<dbReference type="PANTHER" id="PTHR33393:SF13">
    <property type="entry name" value="PGA BIOSYNTHESIS PROTEIN CAPA"/>
    <property type="match status" value="1"/>
</dbReference>
<organism evidence="3 4">
    <name type="scientific">Limisphaera ngatamarikiensis</name>
    <dbReference type="NCBI Taxonomy" id="1324935"/>
    <lineage>
        <taxon>Bacteria</taxon>
        <taxon>Pseudomonadati</taxon>
        <taxon>Verrucomicrobiota</taxon>
        <taxon>Verrucomicrobiia</taxon>
        <taxon>Limisphaerales</taxon>
        <taxon>Limisphaeraceae</taxon>
        <taxon>Limisphaera</taxon>
    </lineage>
</organism>